<evidence type="ECO:0000256" key="7">
    <source>
        <dbReference type="ARBA" id="ARBA00025769"/>
    </source>
</evidence>
<feature type="compositionally biased region" description="Basic residues" evidence="8">
    <location>
        <begin position="262"/>
        <end position="271"/>
    </location>
</feature>
<feature type="region of interest" description="Disordered" evidence="8">
    <location>
        <begin position="717"/>
        <end position="796"/>
    </location>
</feature>
<dbReference type="EMBL" id="JAWZYT010005147">
    <property type="protein sequence ID" value="KAK4291443.1"/>
    <property type="molecule type" value="Genomic_DNA"/>
</dbReference>
<reference evidence="10" key="1">
    <citation type="submission" date="2023-11" db="EMBL/GenBank/DDBJ databases">
        <title>Genome assemblies of two species of porcelain crab, Petrolisthes cinctipes and Petrolisthes manimaculis (Anomura: Porcellanidae).</title>
        <authorList>
            <person name="Angst P."/>
        </authorList>
    </citation>
    <scope>NUCLEOTIDE SEQUENCE</scope>
    <source>
        <strain evidence="10">PB745_02</strain>
        <tissue evidence="10">Gill</tissue>
    </source>
</reference>
<feature type="region of interest" description="Disordered" evidence="8">
    <location>
        <begin position="242"/>
        <end position="298"/>
    </location>
</feature>
<feature type="compositionally biased region" description="Low complexity" evidence="8">
    <location>
        <begin position="462"/>
        <end position="507"/>
    </location>
</feature>
<evidence type="ECO:0000313" key="11">
    <source>
        <dbReference type="Proteomes" id="UP001292094"/>
    </source>
</evidence>
<feature type="region of interest" description="Disordered" evidence="8">
    <location>
        <begin position="640"/>
        <end position="659"/>
    </location>
</feature>
<keyword evidence="5" id="KW-0269">Exonuclease</keyword>
<feature type="compositionally biased region" description="Polar residues" evidence="8">
    <location>
        <begin position="419"/>
        <end position="461"/>
    </location>
</feature>
<feature type="domain" description="Exonuclease" evidence="9">
    <location>
        <begin position="371"/>
        <end position="838"/>
    </location>
</feature>
<feature type="compositionally biased region" description="Low complexity" evidence="8">
    <location>
        <begin position="647"/>
        <end position="657"/>
    </location>
</feature>
<dbReference type="GO" id="GO:0003676">
    <property type="term" value="F:nucleic acid binding"/>
    <property type="evidence" value="ECO:0007669"/>
    <property type="project" value="InterPro"/>
</dbReference>
<dbReference type="AlphaFoldDB" id="A0AAE1NL39"/>
<keyword evidence="11" id="KW-1185">Reference proteome</keyword>
<dbReference type="InterPro" id="IPR040393">
    <property type="entry name" value="TREX1/2"/>
</dbReference>
<evidence type="ECO:0000313" key="10">
    <source>
        <dbReference type="EMBL" id="KAK4291443.1"/>
    </source>
</evidence>
<gene>
    <name evidence="10" type="ORF">Pmani_035727</name>
</gene>
<keyword evidence="4" id="KW-0378">Hydrolase</keyword>
<evidence type="ECO:0000256" key="2">
    <source>
        <dbReference type="ARBA" id="ARBA00022722"/>
    </source>
</evidence>
<dbReference type="SUPFAM" id="SSF53098">
    <property type="entry name" value="Ribonuclease H-like"/>
    <property type="match status" value="3"/>
</dbReference>
<feature type="compositionally biased region" description="Low complexity" evidence="8">
    <location>
        <begin position="758"/>
        <end position="771"/>
    </location>
</feature>
<feature type="compositionally biased region" description="Low complexity" evidence="8">
    <location>
        <begin position="717"/>
        <end position="734"/>
    </location>
</feature>
<keyword evidence="3" id="KW-0479">Metal-binding</keyword>
<keyword evidence="6" id="KW-0460">Magnesium</keyword>
<dbReference type="PANTHER" id="PTHR13058:SF19">
    <property type="entry name" value="LD40940P"/>
    <property type="match status" value="1"/>
</dbReference>
<feature type="domain" description="Exonuclease" evidence="9">
    <location>
        <begin position="16"/>
        <end position="333"/>
    </location>
</feature>
<dbReference type="Gene3D" id="3.30.420.10">
    <property type="entry name" value="Ribonuclease H-like superfamily/Ribonuclease H"/>
    <property type="match status" value="5"/>
</dbReference>
<dbReference type="Pfam" id="PF00929">
    <property type="entry name" value="RNase_T"/>
    <property type="match status" value="1"/>
</dbReference>
<organism evidence="10 11">
    <name type="scientific">Petrolisthes manimaculis</name>
    <dbReference type="NCBI Taxonomy" id="1843537"/>
    <lineage>
        <taxon>Eukaryota</taxon>
        <taxon>Metazoa</taxon>
        <taxon>Ecdysozoa</taxon>
        <taxon>Arthropoda</taxon>
        <taxon>Crustacea</taxon>
        <taxon>Multicrustacea</taxon>
        <taxon>Malacostraca</taxon>
        <taxon>Eumalacostraca</taxon>
        <taxon>Eucarida</taxon>
        <taxon>Decapoda</taxon>
        <taxon>Pleocyemata</taxon>
        <taxon>Anomura</taxon>
        <taxon>Galatheoidea</taxon>
        <taxon>Porcellanidae</taxon>
        <taxon>Petrolisthes</taxon>
    </lineage>
</organism>
<feature type="region of interest" description="Disordered" evidence="8">
    <location>
        <begin position="411"/>
        <end position="508"/>
    </location>
</feature>
<dbReference type="SMART" id="SM00479">
    <property type="entry name" value="EXOIII"/>
    <property type="match status" value="2"/>
</dbReference>
<evidence type="ECO:0000259" key="9">
    <source>
        <dbReference type="SMART" id="SM00479"/>
    </source>
</evidence>
<dbReference type="InterPro" id="IPR036397">
    <property type="entry name" value="RNaseH_sf"/>
</dbReference>
<dbReference type="InterPro" id="IPR012337">
    <property type="entry name" value="RNaseH-like_sf"/>
</dbReference>
<comment type="cofactor">
    <cofactor evidence="1">
        <name>Mg(2+)</name>
        <dbReference type="ChEBI" id="CHEBI:18420"/>
    </cofactor>
</comment>
<comment type="caution">
    <text evidence="10">The sequence shown here is derived from an EMBL/GenBank/DDBJ whole genome shotgun (WGS) entry which is preliminary data.</text>
</comment>
<dbReference type="Proteomes" id="UP001292094">
    <property type="component" value="Unassembled WGS sequence"/>
</dbReference>
<feature type="compositionally biased region" description="Basic residues" evidence="8">
    <location>
        <begin position="287"/>
        <end position="298"/>
    </location>
</feature>
<feature type="region of interest" description="Disordered" evidence="8">
    <location>
        <begin position="674"/>
        <end position="697"/>
    </location>
</feature>
<evidence type="ECO:0000256" key="5">
    <source>
        <dbReference type="ARBA" id="ARBA00022839"/>
    </source>
</evidence>
<dbReference type="PANTHER" id="PTHR13058">
    <property type="entry name" value="THREE PRIME REPAIR EXONUCLEASE 1, 2"/>
    <property type="match status" value="1"/>
</dbReference>
<feature type="compositionally biased region" description="Polar residues" evidence="8">
    <location>
        <begin position="747"/>
        <end position="757"/>
    </location>
</feature>
<evidence type="ECO:0000256" key="4">
    <source>
        <dbReference type="ARBA" id="ARBA00022801"/>
    </source>
</evidence>
<dbReference type="GO" id="GO:0005737">
    <property type="term" value="C:cytoplasm"/>
    <property type="evidence" value="ECO:0007669"/>
    <property type="project" value="TreeGrafter"/>
</dbReference>
<keyword evidence="2" id="KW-0540">Nuclease</keyword>
<evidence type="ECO:0000256" key="6">
    <source>
        <dbReference type="ARBA" id="ARBA00022842"/>
    </source>
</evidence>
<evidence type="ECO:0000256" key="1">
    <source>
        <dbReference type="ARBA" id="ARBA00001946"/>
    </source>
</evidence>
<evidence type="ECO:0000256" key="3">
    <source>
        <dbReference type="ARBA" id="ARBA00022723"/>
    </source>
</evidence>
<proteinExistence type="inferred from homology"/>
<protein>
    <recommendedName>
        <fullName evidence="9">Exonuclease domain-containing protein</fullName>
    </recommendedName>
</protein>
<comment type="similarity">
    <text evidence="7">Belongs to the exonuclease superfamily. TREX family.</text>
</comment>
<dbReference type="GO" id="GO:0046872">
    <property type="term" value="F:metal ion binding"/>
    <property type="evidence" value="ECO:0007669"/>
    <property type="project" value="UniProtKB-KW"/>
</dbReference>
<sequence>MENKSTALRREHKIQTFVFVDLEATGLQYQDPRLVELSMIAVSREELLQLPRVLHKYTRLYHPWKPIVPRAEEMSGLSNASLEHLPGFTKASARAIALFLDLPKPLTLVAHNGNRYDFKLLKAELVKVDSAINFDHLLCTDTLTAIKDLDVLIEKEDIQNINRLAESFNMEDDMFDDVILTEDNCQPTYKKMCTDETRQIDNSYQTHTPTHPSFTLEIDNNYQPHTPTHPSFTLEIDNNFQPHRKVPVTPPTSTPRIPTPKTPHKLPHTHPQHPSFTPENDNDKLHPNNRRKRQINNAHRRLTFGGGYKAHRAESDCEALLQICGHYGLRFVEWADTFSERFNDVKPMWLRCEIMENSSQTSTRDVNQIQTFVFLDLEATGLPYDNPRILELSMIAVSRNDLIRMCPEKKSREIGRITGPSTATGGISLSQPSFPVSKITGPSTATGGISLNQPSCNGELTQQQQQQRQQISNPKSPSSSLSPSPSSLPDSPKQSNNNNNNTTTNTTIPVLPRILHKYTRLYYPWKTITPKAEEITGLSNASLEHLPGFTKASARAISLFLDLPKPLTLVAHNGNRYDFKLLKAELVNVNAMEDFSELQCTDTLKAIPDIDKLYEKEDISEISRLAESFTMDDDMSDEIMDEHSPPTNNNTNTNNNNKRMCPNEAELLRLSPGARPQARANPESIPPQPQPPINYNYNHQGQPPVLEVVEVVPITPVKEQTSTTTTTTPNTPHKPTTRPPRGEPITPETTHGPLQTHNNNTNTNTNTNNNNKVRRSLNYDGPHNNNNNNKRKRKVNTPYKQVSIYNRLFQTDYKAHRAESDCEALLQICGHYGLRFVEWADTFSERFEEVRPMWFKRKSFTIP</sequence>
<dbReference type="GO" id="GO:0008296">
    <property type="term" value="F:3'-5'-DNA exonuclease activity"/>
    <property type="evidence" value="ECO:0007669"/>
    <property type="project" value="TreeGrafter"/>
</dbReference>
<feature type="compositionally biased region" description="Pro residues" evidence="8">
    <location>
        <begin position="248"/>
        <end position="261"/>
    </location>
</feature>
<dbReference type="InterPro" id="IPR013520">
    <property type="entry name" value="Ribonucl_H"/>
</dbReference>
<dbReference type="GO" id="GO:0006308">
    <property type="term" value="P:DNA catabolic process"/>
    <property type="evidence" value="ECO:0007669"/>
    <property type="project" value="TreeGrafter"/>
</dbReference>
<name>A0AAE1NL39_9EUCA</name>
<evidence type="ECO:0000256" key="8">
    <source>
        <dbReference type="SAM" id="MobiDB-lite"/>
    </source>
</evidence>
<accession>A0AAE1NL39</accession>